<evidence type="ECO:0000256" key="3">
    <source>
        <dbReference type="PROSITE-ProRule" id="PRU00059"/>
    </source>
</evidence>
<keyword evidence="5" id="KW-0472">Membrane</keyword>
<dbReference type="SUPFAM" id="SSF49854">
    <property type="entry name" value="Spermadhesin, CUB domain"/>
    <property type="match status" value="1"/>
</dbReference>
<feature type="compositionally biased region" description="Low complexity" evidence="4">
    <location>
        <begin position="403"/>
        <end position="422"/>
    </location>
</feature>
<reference evidence="8 9" key="1">
    <citation type="submission" date="2022-05" db="EMBL/GenBank/DDBJ databases">
        <authorList>
            <consortium name="Genoscope - CEA"/>
            <person name="William W."/>
        </authorList>
    </citation>
    <scope>NUCLEOTIDE SEQUENCE [LARGE SCALE GENOMIC DNA]</scope>
</reference>
<evidence type="ECO:0000256" key="6">
    <source>
        <dbReference type="SAM" id="SignalP"/>
    </source>
</evidence>
<protein>
    <recommendedName>
        <fullName evidence="7">CUB domain-containing protein</fullName>
    </recommendedName>
</protein>
<evidence type="ECO:0000256" key="2">
    <source>
        <dbReference type="ARBA" id="ARBA00023157"/>
    </source>
</evidence>
<evidence type="ECO:0000313" key="9">
    <source>
        <dbReference type="Proteomes" id="UP001159427"/>
    </source>
</evidence>
<gene>
    <name evidence="8" type="ORF">PEVE_00007913</name>
</gene>
<dbReference type="EMBL" id="CALNXI010001532">
    <property type="protein sequence ID" value="CAH3171505.1"/>
    <property type="molecule type" value="Genomic_DNA"/>
</dbReference>
<keyword evidence="2" id="KW-1015">Disulfide bond</keyword>
<organism evidence="8 9">
    <name type="scientific">Porites evermanni</name>
    <dbReference type="NCBI Taxonomy" id="104178"/>
    <lineage>
        <taxon>Eukaryota</taxon>
        <taxon>Metazoa</taxon>
        <taxon>Cnidaria</taxon>
        <taxon>Anthozoa</taxon>
        <taxon>Hexacorallia</taxon>
        <taxon>Scleractinia</taxon>
        <taxon>Fungiina</taxon>
        <taxon>Poritidae</taxon>
        <taxon>Porites</taxon>
    </lineage>
</organism>
<dbReference type="Pfam" id="PF00431">
    <property type="entry name" value="CUB"/>
    <property type="match status" value="1"/>
</dbReference>
<dbReference type="InterPro" id="IPR035914">
    <property type="entry name" value="Sperma_CUB_dom_sf"/>
</dbReference>
<feature type="region of interest" description="Disordered" evidence="4">
    <location>
        <begin position="197"/>
        <end position="219"/>
    </location>
</feature>
<dbReference type="SMART" id="SM00042">
    <property type="entry name" value="CUB"/>
    <property type="match status" value="1"/>
</dbReference>
<dbReference type="PANTHER" id="PTHR24251">
    <property type="entry name" value="OVOCHYMASE-RELATED"/>
    <property type="match status" value="1"/>
</dbReference>
<evidence type="ECO:0000256" key="5">
    <source>
        <dbReference type="SAM" id="Phobius"/>
    </source>
</evidence>
<feature type="region of interest" description="Disordered" evidence="4">
    <location>
        <begin position="435"/>
        <end position="595"/>
    </location>
</feature>
<comment type="caution">
    <text evidence="3">Lacks conserved residue(s) required for the propagation of feature annotation.</text>
</comment>
<dbReference type="PROSITE" id="PS01180">
    <property type="entry name" value="CUB"/>
    <property type="match status" value="1"/>
</dbReference>
<keyword evidence="5" id="KW-0812">Transmembrane</keyword>
<sequence length="681" mass="74815">MMSKVDYIFWFAVLTFVAPLVNPRPRNSRQPGTLTACESRRHLSDPQGTLSSPNFPGSYPANSSCTWIITPPRHVNLSVRFISFNVSSDSKQCDGKKCGCDFVHVEELDPPYNVAGLNSRFCNDNPPNSVYNLMSRVRIRFSSDSAKEGMGFQLTYQTLEVPTTAPVTFDFTQVQAQIGGGGALPVNQTVATTTVATSNFTDPPTQSMTSPTTTSGVNKPLSTFTNEVTTNTDGSVLPSKSLPVTGVRRTRTETTHVVMVVEKKKVIEKVPDIIILGPSVPVVMIFVLVVAGIAWWNYKFDTDELNRYESYTRSSKAKNRYKKSMQNLSKGNLYNEMTKNWKGQSFSVGTGYRGSPMVGKKTSFAGRFLEIAEGVITPRPSRPPSAELAPLTKSPPESPTFLSPSNARANAAGGGSRPSSRPASLLLRDALINMFGGSSEGSSENRDSASPSKRASKRVSFIDESGQPLVQTEASPSEGIEEKHDKLDQGTFEEAPQPVVKPRRLQVPAIVVRQPSEDSDDEAQPLPVRRRKDPVHEFDAPVMTSSEESPDVESSWPVFDENDEDALGQSEDDDSQTPTWDDHEEKYPDSSSEEILDRSLIFPDLEDFLLNLDKDSVDEPPYSCASHVRDILRKSYGDEGPGGLGPSAVLNVPEEFLGMIRGSPRYFDRAKEDPDEVDDVD</sequence>
<keyword evidence="9" id="KW-1185">Reference proteome</keyword>
<name>A0ABN8QXJ8_9CNID</name>
<feature type="compositionally biased region" description="Acidic residues" evidence="4">
    <location>
        <begin position="560"/>
        <end position="575"/>
    </location>
</feature>
<evidence type="ECO:0000259" key="7">
    <source>
        <dbReference type="PROSITE" id="PS01180"/>
    </source>
</evidence>
<dbReference type="CDD" id="cd00041">
    <property type="entry name" value="CUB"/>
    <property type="match status" value="1"/>
</dbReference>
<dbReference type="Gene3D" id="2.60.120.290">
    <property type="entry name" value="Spermadhesin, CUB domain"/>
    <property type="match status" value="1"/>
</dbReference>
<feature type="chain" id="PRO_5045120154" description="CUB domain-containing protein" evidence="6">
    <location>
        <begin position="24"/>
        <end position="681"/>
    </location>
</feature>
<feature type="transmembrane region" description="Helical" evidence="5">
    <location>
        <begin position="273"/>
        <end position="298"/>
    </location>
</feature>
<evidence type="ECO:0000256" key="1">
    <source>
        <dbReference type="ARBA" id="ARBA00022737"/>
    </source>
</evidence>
<keyword evidence="1" id="KW-0677">Repeat</keyword>
<proteinExistence type="predicted"/>
<feature type="domain" description="CUB" evidence="7">
    <location>
        <begin position="37"/>
        <end position="159"/>
    </location>
</feature>
<comment type="caution">
    <text evidence="8">The sequence shown here is derived from an EMBL/GenBank/DDBJ whole genome shotgun (WGS) entry which is preliminary data.</text>
</comment>
<dbReference type="Proteomes" id="UP001159427">
    <property type="component" value="Unassembled WGS sequence"/>
</dbReference>
<dbReference type="InterPro" id="IPR000859">
    <property type="entry name" value="CUB_dom"/>
</dbReference>
<keyword evidence="5" id="KW-1133">Transmembrane helix</keyword>
<feature type="signal peptide" evidence="6">
    <location>
        <begin position="1"/>
        <end position="23"/>
    </location>
</feature>
<feature type="compositionally biased region" description="Low complexity" evidence="4">
    <location>
        <begin position="197"/>
        <end position="215"/>
    </location>
</feature>
<accession>A0ABN8QXJ8</accession>
<evidence type="ECO:0000256" key="4">
    <source>
        <dbReference type="SAM" id="MobiDB-lite"/>
    </source>
</evidence>
<evidence type="ECO:0000313" key="8">
    <source>
        <dbReference type="EMBL" id="CAH3171505.1"/>
    </source>
</evidence>
<keyword evidence="6" id="KW-0732">Signal</keyword>
<feature type="region of interest" description="Disordered" evidence="4">
    <location>
        <begin position="375"/>
        <end position="422"/>
    </location>
</feature>
<dbReference type="PANTHER" id="PTHR24251:SF30">
    <property type="entry name" value="MEMBRANE FRIZZLED-RELATED PROTEIN"/>
    <property type="match status" value="1"/>
</dbReference>